<dbReference type="InterPro" id="IPR038479">
    <property type="entry name" value="Transthyretin-like_sf"/>
</dbReference>
<dbReference type="Gene3D" id="1.20.245.10">
    <property type="entry name" value="Lipoxygenase-1, Domain 5"/>
    <property type="match status" value="1"/>
</dbReference>
<dbReference type="Proteomes" id="UP000315369">
    <property type="component" value="Unassembled WGS sequence"/>
</dbReference>
<protein>
    <recommendedName>
        <fullName evidence="3">Lipoxygenase domain-containing protein</fullName>
    </recommendedName>
</protein>
<sequence length="715" mass="80140">MRDTRGSGADDRRWRWWARGPGQGTGMMFAALRRWVGSLGFRGRESDRNEVLDAEELARWYSGLKLEERLEFSRQLAPRVRAGRTVRDTSTLPAVAVGRLVFEQDGPNGPIPLHHVKVELWDRDFGAPDDFLGEGFTDPDGGFSVRYDPEDAGVGDLPDLEVRFFEPQHTFRPDGQVVETWRRIGSEQGPDDHGGLHFDFGTLRLPYWEYDSTTPLARLLVTEEGTAPTAYAPGRAIAMLKAVAPVELIKRGHLLQGKLGQAPALEKIQADYPEALTVRMERESPGSTRTDAFFGERLLNGMFSSILDRDPEVPGDTKAFRLYYPWNAYEQDGVHCLPDVDVRLRLVEERLLPVRIILGMREPGATAPGSPVTRRSYTPADGGGWEAAKRMARVSATLDTELGNHLGQCHFNVEQYAIAAHRNLRRSPLRWLLMPHLREVVLINRSADGFLVGSTGYITRASALVERAVESRLLHLMGSYDWKGFEPAPPICEGHRYARAAGLFWKLLGEHVDAFFAEHGAAVEAEWREVRRFSDDLVAHSAPAFVCRYLRATVPGKAAPWFVRSERMDLDAKSVEPTPKAVSAVTWTDVPQPGEVEALKRLCRYVIYFATFRHAWANNLQWDDAGEVLYACLGLRWGKGGVLSTEADLDVAPSPEEATEMLWISWMLSKTNYGFLLANEESDVHPRFVELLRAHAAEFAALGLDVRTVSSRINI</sequence>
<evidence type="ECO:0000259" key="3">
    <source>
        <dbReference type="PROSITE" id="PS51393"/>
    </source>
</evidence>
<dbReference type="GO" id="GO:0046872">
    <property type="term" value="F:metal ion binding"/>
    <property type="evidence" value="ECO:0007669"/>
    <property type="project" value="UniProtKB-KW"/>
</dbReference>
<dbReference type="GO" id="GO:0034440">
    <property type="term" value="P:lipid oxidation"/>
    <property type="evidence" value="ECO:0007669"/>
    <property type="project" value="InterPro"/>
</dbReference>
<dbReference type="Gene3D" id="2.60.40.3330">
    <property type="match status" value="1"/>
</dbReference>
<dbReference type="OrthoDB" id="5912511at2"/>
<gene>
    <name evidence="4" type="ORF">FJV41_22925</name>
</gene>
<dbReference type="InterPro" id="IPR013819">
    <property type="entry name" value="LipOase_C"/>
</dbReference>
<dbReference type="Pfam" id="PF00305">
    <property type="entry name" value="Lipoxygenase"/>
    <property type="match status" value="1"/>
</dbReference>
<keyword evidence="2" id="KW-0560">Oxidoreductase</keyword>
<dbReference type="SUPFAM" id="SSF48484">
    <property type="entry name" value="Lipoxigenase"/>
    <property type="match status" value="1"/>
</dbReference>
<dbReference type="AlphaFoldDB" id="A0A540WX75"/>
<dbReference type="EMBL" id="VIFM01000094">
    <property type="protein sequence ID" value="TQF13601.1"/>
    <property type="molecule type" value="Genomic_DNA"/>
</dbReference>
<comment type="caution">
    <text evidence="4">The sequence shown here is derived from an EMBL/GenBank/DDBJ whole genome shotgun (WGS) entry which is preliminary data.</text>
</comment>
<name>A0A540WX75_9BACT</name>
<keyword evidence="5" id="KW-1185">Reference proteome</keyword>
<keyword evidence="1" id="KW-0479">Metal-binding</keyword>
<dbReference type="InterPro" id="IPR000907">
    <property type="entry name" value="LipOase"/>
</dbReference>
<evidence type="ECO:0000256" key="1">
    <source>
        <dbReference type="ARBA" id="ARBA00022723"/>
    </source>
</evidence>
<dbReference type="InterPro" id="IPR036226">
    <property type="entry name" value="LipOase_C_sf"/>
</dbReference>
<feature type="domain" description="Lipoxygenase" evidence="3">
    <location>
        <begin position="350"/>
        <end position="715"/>
    </location>
</feature>
<reference evidence="4 5" key="1">
    <citation type="submission" date="2019-06" db="EMBL/GenBank/DDBJ databases">
        <authorList>
            <person name="Livingstone P."/>
            <person name="Whitworth D."/>
        </authorList>
    </citation>
    <scope>NUCLEOTIDE SEQUENCE [LARGE SCALE GENOMIC DNA]</scope>
    <source>
        <strain evidence="4 5">AM401</strain>
    </source>
</reference>
<organism evidence="4 5">
    <name type="scientific">Myxococcus llanfairpwllgwyngyllgogerychwyrndrobwllllantysiliogogogochensis</name>
    <dbReference type="NCBI Taxonomy" id="2590453"/>
    <lineage>
        <taxon>Bacteria</taxon>
        <taxon>Pseudomonadati</taxon>
        <taxon>Myxococcota</taxon>
        <taxon>Myxococcia</taxon>
        <taxon>Myxococcales</taxon>
        <taxon>Cystobacterineae</taxon>
        <taxon>Myxococcaceae</taxon>
        <taxon>Myxococcus</taxon>
    </lineage>
</organism>
<evidence type="ECO:0000313" key="4">
    <source>
        <dbReference type="EMBL" id="TQF13601.1"/>
    </source>
</evidence>
<dbReference type="PANTHER" id="PTHR11771">
    <property type="entry name" value="LIPOXYGENASE"/>
    <property type="match status" value="1"/>
</dbReference>
<dbReference type="GO" id="GO:0016702">
    <property type="term" value="F:oxidoreductase activity, acting on single donors with incorporation of molecular oxygen, incorporation of two atoms of oxygen"/>
    <property type="evidence" value="ECO:0007669"/>
    <property type="project" value="InterPro"/>
</dbReference>
<evidence type="ECO:0000313" key="5">
    <source>
        <dbReference type="Proteomes" id="UP000315369"/>
    </source>
</evidence>
<accession>A0A540WX75</accession>
<proteinExistence type="predicted"/>
<dbReference type="PROSITE" id="PS51393">
    <property type="entry name" value="LIPOXYGENASE_3"/>
    <property type="match status" value="1"/>
</dbReference>
<evidence type="ECO:0000256" key="2">
    <source>
        <dbReference type="ARBA" id="ARBA00023002"/>
    </source>
</evidence>